<dbReference type="RefSeq" id="WP_161696708.1">
    <property type="nucleotide sequence ID" value="NZ_JAAAHS010000067.1"/>
</dbReference>
<feature type="domain" description="SH3b" evidence="2">
    <location>
        <begin position="60"/>
        <end position="112"/>
    </location>
</feature>
<proteinExistence type="predicted"/>
<protein>
    <submittedName>
        <fullName evidence="3">SH3 domain-containing protein</fullName>
    </submittedName>
</protein>
<dbReference type="AlphaFoldDB" id="A0A964UMR3"/>
<keyword evidence="1" id="KW-0732">Signal</keyword>
<comment type="caution">
    <text evidence="3">The sequence shown here is derived from an EMBL/GenBank/DDBJ whole genome shotgun (WGS) entry which is preliminary data.</text>
</comment>
<reference evidence="3" key="1">
    <citation type="submission" date="2020-01" db="EMBL/GenBank/DDBJ databases">
        <title>Whole-genome analyses of novel actinobacteria.</title>
        <authorList>
            <person name="Sahin N."/>
        </authorList>
    </citation>
    <scope>NUCLEOTIDE SEQUENCE</scope>
    <source>
        <strain evidence="3">YC537</strain>
    </source>
</reference>
<dbReference type="OrthoDB" id="4261724at2"/>
<dbReference type="Pfam" id="PF08239">
    <property type="entry name" value="SH3_3"/>
    <property type="match status" value="1"/>
</dbReference>
<dbReference type="Gene3D" id="2.30.30.40">
    <property type="entry name" value="SH3 Domains"/>
    <property type="match status" value="1"/>
</dbReference>
<evidence type="ECO:0000259" key="2">
    <source>
        <dbReference type="Pfam" id="PF08239"/>
    </source>
</evidence>
<feature type="chain" id="PRO_5039239222" evidence="1">
    <location>
        <begin position="25"/>
        <end position="114"/>
    </location>
</feature>
<evidence type="ECO:0000313" key="3">
    <source>
        <dbReference type="EMBL" id="NBE52098.1"/>
    </source>
</evidence>
<name>A0A964UMR3_9ACTN</name>
<evidence type="ECO:0000313" key="4">
    <source>
        <dbReference type="Proteomes" id="UP000598297"/>
    </source>
</evidence>
<keyword evidence="4" id="KW-1185">Reference proteome</keyword>
<evidence type="ECO:0000256" key="1">
    <source>
        <dbReference type="SAM" id="SignalP"/>
    </source>
</evidence>
<dbReference type="Proteomes" id="UP000598297">
    <property type="component" value="Unassembled WGS sequence"/>
</dbReference>
<sequence length="114" mass="11672">MRFTGVKKALAGFAVAAATLGAVAATTGSAQASAPTAERASAPAAVQQVQAHVCTVNDNGVNFRGGPGPEYPVLGKVDRGQNMDLIGTQGNWVHGNLWGGHTGVWIHTAYLDNC</sequence>
<feature type="signal peptide" evidence="1">
    <location>
        <begin position="1"/>
        <end position="24"/>
    </location>
</feature>
<organism evidence="3 4">
    <name type="scientific">Streptomyces boluensis</name>
    <dbReference type="NCBI Taxonomy" id="1775135"/>
    <lineage>
        <taxon>Bacteria</taxon>
        <taxon>Bacillati</taxon>
        <taxon>Actinomycetota</taxon>
        <taxon>Actinomycetes</taxon>
        <taxon>Kitasatosporales</taxon>
        <taxon>Streptomycetaceae</taxon>
        <taxon>Streptomyces</taxon>
    </lineage>
</organism>
<dbReference type="EMBL" id="JAAAHS010000067">
    <property type="protein sequence ID" value="NBE52098.1"/>
    <property type="molecule type" value="Genomic_DNA"/>
</dbReference>
<dbReference type="InterPro" id="IPR003646">
    <property type="entry name" value="SH3-like_bac-type"/>
</dbReference>
<accession>A0A964UMR3</accession>
<gene>
    <name evidence="3" type="ORF">GUY60_11815</name>
</gene>